<accession>A0A015JPL4</accession>
<sequence length="264" mass="30595">MSNITEISTLPTELLEEIFSHLDTPRLLNCLCQNRKFFSLTVPLIWENLGDRYWGAGPKTPLRWRLITDILLFSGKTFVDYAIFIQKIDLSCSHSPDFRVPKKTLCHLLINGRRLKEINFQYHKESSIFDEPFECLREINPSLQISTPPTTPPSSFSSDSIINTPIAPIRKLTMKLYNVSPVLIISLFAKYVNTLEELILDIMYELNPLPYDDLRLLAKNNQKLNHMELYTIEGARVLNKKELVSYRSNGELPKPEERWTPEPI</sequence>
<dbReference type="EMBL" id="JEMT01016120">
    <property type="protein sequence ID" value="EXX71477.1"/>
    <property type="molecule type" value="Genomic_DNA"/>
</dbReference>
<dbReference type="Pfam" id="PF12937">
    <property type="entry name" value="F-box-like"/>
    <property type="match status" value="1"/>
</dbReference>
<evidence type="ECO:0000259" key="1">
    <source>
        <dbReference type="PROSITE" id="PS50181"/>
    </source>
</evidence>
<comment type="caution">
    <text evidence="2">The sequence shown here is derived from an EMBL/GenBank/DDBJ whole genome shotgun (WGS) entry which is preliminary data.</text>
</comment>
<name>A0A015JPL4_RHIIW</name>
<dbReference type="OrthoDB" id="2313051at2759"/>
<keyword evidence="3" id="KW-1185">Reference proteome</keyword>
<dbReference type="Gene3D" id="1.20.1280.50">
    <property type="match status" value="1"/>
</dbReference>
<dbReference type="Proteomes" id="UP000022910">
    <property type="component" value="Unassembled WGS sequence"/>
</dbReference>
<dbReference type="SUPFAM" id="SSF81383">
    <property type="entry name" value="F-box domain"/>
    <property type="match status" value="1"/>
</dbReference>
<dbReference type="InterPro" id="IPR036047">
    <property type="entry name" value="F-box-like_dom_sf"/>
</dbReference>
<dbReference type="InterPro" id="IPR001810">
    <property type="entry name" value="F-box_dom"/>
</dbReference>
<gene>
    <name evidence="2" type="ORF">RirG_078180</name>
</gene>
<dbReference type="PROSITE" id="PS50181">
    <property type="entry name" value="FBOX"/>
    <property type="match status" value="1"/>
</dbReference>
<feature type="domain" description="F-box" evidence="1">
    <location>
        <begin position="4"/>
        <end position="49"/>
    </location>
</feature>
<evidence type="ECO:0000313" key="2">
    <source>
        <dbReference type="EMBL" id="EXX71477.1"/>
    </source>
</evidence>
<evidence type="ECO:0000313" key="3">
    <source>
        <dbReference type="Proteomes" id="UP000022910"/>
    </source>
</evidence>
<dbReference type="AlphaFoldDB" id="A0A015JPL4"/>
<proteinExistence type="predicted"/>
<dbReference type="HOGENOM" id="CLU_1171146_0_0_1"/>
<reference evidence="2 3" key="1">
    <citation type="submission" date="2014-02" db="EMBL/GenBank/DDBJ databases">
        <title>Single nucleus genome sequencing reveals high similarity among nuclei of an endomycorrhizal fungus.</title>
        <authorList>
            <person name="Lin K."/>
            <person name="Geurts R."/>
            <person name="Zhang Z."/>
            <person name="Limpens E."/>
            <person name="Saunders D.G."/>
            <person name="Mu D."/>
            <person name="Pang E."/>
            <person name="Cao H."/>
            <person name="Cha H."/>
            <person name="Lin T."/>
            <person name="Zhou Q."/>
            <person name="Shang Y."/>
            <person name="Li Y."/>
            <person name="Ivanov S."/>
            <person name="Sharma T."/>
            <person name="Velzen R.V."/>
            <person name="Ruijter N.D."/>
            <person name="Aanen D.K."/>
            <person name="Win J."/>
            <person name="Kamoun S."/>
            <person name="Bisseling T."/>
            <person name="Huang S."/>
        </authorList>
    </citation>
    <scope>NUCLEOTIDE SEQUENCE [LARGE SCALE GENOMIC DNA]</scope>
    <source>
        <strain evidence="3">DAOM197198w</strain>
    </source>
</reference>
<protein>
    <recommendedName>
        <fullName evidence="1">F-box domain-containing protein</fullName>
    </recommendedName>
</protein>
<organism evidence="2 3">
    <name type="scientific">Rhizophagus irregularis (strain DAOM 197198w)</name>
    <name type="common">Glomus intraradices</name>
    <dbReference type="NCBI Taxonomy" id="1432141"/>
    <lineage>
        <taxon>Eukaryota</taxon>
        <taxon>Fungi</taxon>
        <taxon>Fungi incertae sedis</taxon>
        <taxon>Mucoromycota</taxon>
        <taxon>Glomeromycotina</taxon>
        <taxon>Glomeromycetes</taxon>
        <taxon>Glomerales</taxon>
        <taxon>Glomeraceae</taxon>
        <taxon>Rhizophagus</taxon>
    </lineage>
</organism>